<evidence type="ECO:0000256" key="5">
    <source>
        <dbReference type="ARBA" id="ARBA00022729"/>
    </source>
</evidence>
<evidence type="ECO:0000313" key="7">
    <source>
        <dbReference type="EMBL" id="OAP07766.1"/>
    </source>
</evidence>
<proteinExistence type="inferred from homology"/>
<dbReference type="GO" id="GO:0060320">
    <property type="term" value="P:rejection of self pollen"/>
    <property type="evidence" value="ECO:0007669"/>
    <property type="project" value="UniProtKB-KW"/>
</dbReference>
<dbReference type="ExpressionAtlas" id="A0A178VPP4">
    <property type="expression patterns" value="baseline"/>
</dbReference>
<dbReference type="AlphaFoldDB" id="A0A178VPP4"/>
<sequence length="147" mass="17246">MNCFSYFFLVIILCAGLNNAKFNEKNFIIFKSSLGPKKLLRIHCTSEHDDTDYVYLRHGQTYAFSFHDSVLKTIFDCELKQGSSYYNYNFYARFRAYKGGGLIVHYGKKNFWDAREDGIYFTHGKETPKLEYKWIPGDPSMRVESPL</sequence>
<dbReference type="PANTHER" id="PTHR31232:SF39">
    <property type="entry name" value="S-PROTEIN HOMOLOG-RELATED"/>
    <property type="match status" value="1"/>
</dbReference>
<evidence type="ECO:0000256" key="1">
    <source>
        <dbReference type="ARBA" id="ARBA00004613"/>
    </source>
</evidence>
<feature type="signal peptide" evidence="6">
    <location>
        <begin position="1"/>
        <end position="20"/>
    </location>
</feature>
<reference evidence="8" key="1">
    <citation type="journal article" date="2016" name="Proc. Natl. Acad. Sci. U.S.A.">
        <title>Chromosome-level assembly of Arabidopsis thaliana Ler reveals the extent of translocation and inversion polymorphisms.</title>
        <authorList>
            <person name="Zapata L."/>
            <person name="Ding J."/>
            <person name="Willing E.M."/>
            <person name="Hartwig B."/>
            <person name="Bezdan D."/>
            <person name="Jiao W.B."/>
            <person name="Patel V."/>
            <person name="Velikkakam James G."/>
            <person name="Koornneef M."/>
            <person name="Ossowski S."/>
            <person name="Schneeberger K."/>
        </authorList>
    </citation>
    <scope>NUCLEOTIDE SEQUENCE [LARGE SCALE GENOMIC DNA]</scope>
    <source>
        <strain evidence="8">cv. Landsberg erecta</strain>
    </source>
</reference>
<dbReference type="Proteomes" id="UP000078284">
    <property type="component" value="Chromosome 2"/>
</dbReference>
<comment type="subcellular location">
    <subcellularLocation>
        <location evidence="1 6">Secreted</location>
    </subcellularLocation>
</comment>
<accession>A0A178VPP4</accession>
<dbReference type="Pfam" id="PF05938">
    <property type="entry name" value="Self-incomp_S1"/>
    <property type="match status" value="1"/>
</dbReference>
<name>A0A178VPP4_ARATH</name>
<dbReference type="InterPro" id="IPR010264">
    <property type="entry name" value="Self-incomp_S1"/>
</dbReference>
<dbReference type="GO" id="GO:0005576">
    <property type="term" value="C:extracellular region"/>
    <property type="evidence" value="ECO:0007669"/>
    <property type="project" value="UniProtKB-SubCell"/>
</dbReference>
<keyword evidence="4 6" id="KW-0964">Secreted</keyword>
<dbReference type="EMBL" id="LUHQ01000002">
    <property type="protein sequence ID" value="OAP07766.1"/>
    <property type="molecule type" value="Genomic_DNA"/>
</dbReference>
<keyword evidence="3 6" id="KW-0713">Self-incompatibility</keyword>
<comment type="caution">
    <text evidence="7">The sequence shown here is derived from an EMBL/GenBank/DDBJ whole genome shotgun (WGS) entry which is preliminary data.</text>
</comment>
<feature type="chain" id="PRO_5025092418" description="S-protein homolog" evidence="6">
    <location>
        <begin position="21"/>
        <end position="147"/>
    </location>
</feature>
<dbReference type="PANTHER" id="PTHR31232">
    <property type="match status" value="1"/>
</dbReference>
<evidence type="ECO:0000256" key="6">
    <source>
        <dbReference type="RuleBase" id="RU367044"/>
    </source>
</evidence>
<comment type="similarity">
    <text evidence="2 6">Belongs to the plant self-incompatibility (S1) protein family.</text>
</comment>
<keyword evidence="5 6" id="KW-0732">Signal</keyword>
<evidence type="ECO:0000256" key="2">
    <source>
        <dbReference type="ARBA" id="ARBA00005581"/>
    </source>
</evidence>
<evidence type="ECO:0000256" key="4">
    <source>
        <dbReference type="ARBA" id="ARBA00022525"/>
    </source>
</evidence>
<evidence type="ECO:0000313" key="8">
    <source>
        <dbReference type="Proteomes" id="UP000078284"/>
    </source>
</evidence>
<organism evidence="7 8">
    <name type="scientific">Arabidopsis thaliana</name>
    <name type="common">Mouse-ear cress</name>
    <dbReference type="NCBI Taxonomy" id="3702"/>
    <lineage>
        <taxon>Eukaryota</taxon>
        <taxon>Viridiplantae</taxon>
        <taxon>Streptophyta</taxon>
        <taxon>Embryophyta</taxon>
        <taxon>Tracheophyta</taxon>
        <taxon>Spermatophyta</taxon>
        <taxon>Magnoliopsida</taxon>
        <taxon>eudicotyledons</taxon>
        <taxon>Gunneridae</taxon>
        <taxon>Pentapetalae</taxon>
        <taxon>rosids</taxon>
        <taxon>malvids</taxon>
        <taxon>Brassicales</taxon>
        <taxon>Brassicaceae</taxon>
        <taxon>Camelineae</taxon>
        <taxon>Arabidopsis</taxon>
    </lineage>
</organism>
<protein>
    <recommendedName>
        <fullName evidence="6">S-protein homolog</fullName>
    </recommendedName>
</protein>
<gene>
    <name evidence="7" type="ordered locus">AXX17_At2g18790</name>
</gene>
<evidence type="ECO:0000256" key="3">
    <source>
        <dbReference type="ARBA" id="ARBA00022471"/>
    </source>
</evidence>